<comment type="caution">
    <text evidence="1">The sequence shown here is derived from an EMBL/GenBank/DDBJ whole genome shotgun (WGS) entry which is preliminary data.</text>
</comment>
<reference evidence="1" key="1">
    <citation type="submission" date="2019-08" db="EMBL/GenBank/DDBJ databases">
        <authorList>
            <person name="Kucharzyk K."/>
            <person name="Murdoch R.W."/>
            <person name="Higgins S."/>
            <person name="Loffler F."/>
        </authorList>
    </citation>
    <scope>NUCLEOTIDE SEQUENCE</scope>
</reference>
<accession>A0A645DFW7</accession>
<gene>
    <name evidence="1" type="ORF">SDC9_135456</name>
</gene>
<name>A0A645DFW7_9ZZZZ</name>
<protein>
    <submittedName>
        <fullName evidence="1">Uncharacterized protein</fullName>
    </submittedName>
</protein>
<dbReference type="AlphaFoldDB" id="A0A645DFW7"/>
<evidence type="ECO:0000313" key="1">
    <source>
        <dbReference type="EMBL" id="MPM88354.1"/>
    </source>
</evidence>
<proteinExistence type="predicted"/>
<organism evidence="1">
    <name type="scientific">bioreactor metagenome</name>
    <dbReference type="NCBI Taxonomy" id="1076179"/>
    <lineage>
        <taxon>unclassified sequences</taxon>
        <taxon>metagenomes</taxon>
        <taxon>ecological metagenomes</taxon>
    </lineage>
</organism>
<sequence>MEQRLLHHLLPIRYQCILGDCRLSGLFVAFNQNPDDDGCRLALLLRVGKRCPAENLQRILRLFSRTDDAFQSFQSTNKRTFPRPVGTDNGGSLDDLQLIVDFNHLRFRKSVVPDCLK</sequence>
<dbReference type="EMBL" id="VSSQ01035980">
    <property type="protein sequence ID" value="MPM88354.1"/>
    <property type="molecule type" value="Genomic_DNA"/>
</dbReference>